<accession>A0A6J4V2R2</accession>
<protein>
    <submittedName>
        <fullName evidence="2">Uncharacterized protein</fullName>
    </submittedName>
</protein>
<feature type="compositionally biased region" description="Basic and acidic residues" evidence="1">
    <location>
        <begin position="14"/>
        <end position="25"/>
    </location>
</feature>
<feature type="compositionally biased region" description="Basic and acidic residues" evidence="1">
    <location>
        <begin position="46"/>
        <end position="71"/>
    </location>
</feature>
<evidence type="ECO:0000256" key="1">
    <source>
        <dbReference type="SAM" id="MobiDB-lite"/>
    </source>
</evidence>
<organism evidence="2">
    <name type="scientific">uncultured Thermomicrobiales bacterium</name>
    <dbReference type="NCBI Taxonomy" id="1645740"/>
    <lineage>
        <taxon>Bacteria</taxon>
        <taxon>Pseudomonadati</taxon>
        <taxon>Thermomicrobiota</taxon>
        <taxon>Thermomicrobia</taxon>
        <taxon>Thermomicrobiales</taxon>
        <taxon>environmental samples</taxon>
    </lineage>
</organism>
<dbReference type="AlphaFoldDB" id="A0A6J4V2R2"/>
<evidence type="ECO:0000313" key="2">
    <source>
        <dbReference type="EMBL" id="CAA9567314.1"/>
    </source>
</evidence>
<feature type="non-terminal residue" evidence="2">
    <location>
        <position position="1"/>
    </location>
</feature>
<name>A0A6J4V2R2_9BACT</name>
<feature type="non-terminal residue" evidence="2">
    <location>
        <position position="164"/>
    </location>
</feature>
<dbReference type="EMBL" id="CADCWJ010000469">
    <property type="protein sequence ID" value="CAA9567314.1"/>
    <property type="molecule type" value="Genomic_DNA"/>
</dbReference>
<sequence>DDGVAGPSGNRFPTQDRRARMRPHLDDVAVGLHPNQWTARRGIRAPARDHGQRVRCAALRERRGAGPDPARRLAGGHAPEPTCLEPVGGPARSARPDLPQGNGRRPPGRPACRHGRGPRPAPAERPHSRRHHSGHARGTNDGRRAAASRPNTLAGHQRRAGNEL</sequence>
<proteinExistence type="predicted"/>
<feature type="region of interest" description="Disordered" evidence="1">
    <location>
        <begin position="1"/>
        <end position="25"/>
    </location>
</feature>
<gene>
    <name evidence="2" type="ORF">AVDCRST_MAG87-2067</name>
</gene>
<feature type="region of interest" description="Disordered" evidence="1">
    <location>
        <begin position="38"/>
        <end position="164"/>
    </location>
</feature>
<reference evidence="2" key="1">
    <citation type="submission" date="2020-02" db="EMBL/GenBank/DDBJ databases">
        <authorList>
            <person name="Meier V. D."/>
        </authorList>
    </citation>
    <scope>NUCLEOTIDE SEQUENCE</scope>
    <source>
        <strain evidence="2">AVDCRST_MAG87</strain>
    </source>
</reference>